<evidence type="ECO:0000313" key="1">
    <source>
        <dbReference type="EMBL" id="RPA84616.1"/>
    </source>
</evidence>
<dbReference type="Proteomes" id="UP000275078">
    <property type="component" value="Unassembled WGS sequence"/>
</dbReference>
<sequence length="241" mass="26642">MTVDLNPLTIPRNQLRSTHLPYTQIQQTQGYSISTMSTYPRNPLLIPIGPSLPPKQQYTAHILDPTILTGIQTGQIHHPCLAGSIDFLLATNNYTFPSTADFQLAMQVPFHSGPRQASTLLRAISRINHGKTGNPMPARHVGSRPALTQGTVEWKVGFEHGWDFLPDVGQGWKIEVSYVKVELVGGREVMTKVKEVGRLFVPGKYNPEPVECRKVYSNGMAGRDTECVGIEVVWALDNRGG</sequence>
<proteinExistence type="predicted"/>
<name>A0A3N4IG75_ASCIM</name>
<gene>
    <name evidence="1" type="ORF">BJ508DRAFT_412672</name>
</gene>
<dbReference type="EMBL" id="ML119658">
    <property type="protein sequence ID" value="RPA84616.1"/>
    <property type="molecule type" value="Genomic_DNA"/>
</dbReference>
<reference evidence="1 2" key="1">
    <citation type="journal article" date="2018" name="Nat. Ecol. Evol.">
        <title>Pezizomycetes genomes reveal the molecular basis of ectomycorrhizal truffle lifestyle.</title>
        <authorList>
            <person name="Murat C."/>
            <person name="Payen T."/>
            <person name="Noel B."/>
            <person name="Kuo A."/>
            <person name="Morin E."/>
            <person name="Chen J."/>
            <person name="Kohler A."/>
            <person name="Krizsan K."/>
            <person name="Balestrini R."/>
            <person name="Da Silva C."/>
            <person name="Montanini B."/>
            <person name="Hainaut M."/>
            <person name="Levati E."/>
            <person name="Barry K.W."/>
            <person name="Belfiori B."/>
            <person name="Cichocki N."/>
            <person name="Clum A."/>
            <person name="Dockter R.B."/>
            <person name="Fauchery L."/>
            <person name="Guy J."/>
            <person name="Iotti M."/>
            <person name="Le Tacon F."/>
            <person name="Lindquist E.A."/>
            <person name="Lipzen A."/>
            <person name="Malagnac F."/>
            <person name="Mello A."/>
            <person name="Molinier V."/>
            <person name="Miyauchi S."/>
            <person name="Poulain J."/>
            <person name="Riccioni C."/>
            <person name="Rubini A."/>
            <person name="Sitrit Y."/>
            <person name="Splivallo R."/>
            <person name="Traeger S."/>
            <person name="Wang M."/>
            <person name="Zifcakova L."/>
            <person name="Wipf D."/>
            <person name="Zambonelli A."/>
            <person name="Paolocci F."/>
            <person name="Nowrousian M."/>
            <person name="Ottonello S."/>
            <person name="Baldrian P."/>
            <person name="Spatafora J.W."/>
            <person name="Henrissat B."/>
            <person name="Nagy L.G."/>
            <person name="Aury J.M."/>
            <person name="Wincker P."/>
            <person name="Grigoriev I.V."/>
            <person name="Bonfante P."/>
            <person name="Martin F.M."/>
        </authorList>
    </citation>
    <scope>NUCLEOTIDE SEQUENCE [LARGE SCALE GENOMIC DNA]</scope>
    <source>
        <strain evidence="1 2">RN42</strain>
    </source>
</reference>
<evidence type="ECO:0000313" key="2">
    <source>
        <dbReference type="Proteomes" id="UP000275078"/>
    </source>
</evidence>
<organism evidence="1 2">
    <name type="scientific">Ascobolus immersus RN42</name>
    <dbReference type="NCBI Taxonomy" id="1160509"/>
    <lineage>
        <taxon>Eukaryota</taxon>
        <taxon>Fungi</taxon>
        <taxon>Dikarya</taxon>
        <taxon>Ascomycota</taxon>
        <taxon>Pezizomycotina</taxon>
        <taxon>Pezizomycetes</taxon>
        <taxon>Pezizales</taxon>
        <taxon>Ascobolaceae</taxon>
        <taxon>Ascobolus</taxon>
    </lineage>
</organism>
<dbReference type="AlphaFoldDB" id="A0A3N4IG75"/>
<accession>A0A3N4IG75</accession>
<keyword evidence="2" id="KW-1185">Reference proteome</keyword>
<protein>
    <submittedName>
        <fullName evidence="1">Uncharacterized protein</fullName>
    </submittedName>
</protein>